<reference evidence="1 2" key="1">
    <citation type="journal article" date="2011" name="PLoS ONE">
        <title>The complete genome sequence of Thermoproteus tenax: a physiologically versatile member of the Crenarchaeota.</title>
        <authorList>
            <person name="Siebers B."/>
            <person name="Zaparty M."/>
            <person name="Raddatz G."/>
            <person name="Tjaden B."/>
            <person name="Albers S.V."/>
            <person name="Bell S.D."/>
            <person name="Blombach F."/>
            <person name="Kletzin A."/>
            <person name="Kyrpides N."/>
            <person name="Lanz C."/>
            <person name="Plagens A."/>
            <person name="Rampp M."/>
            <person name="Rosinus A."/>
            <person name="von Jan M."/>
            <person name="Makarova K.S."/>
            <person name="Klenk H.P."/>
            <person name="Schuster S.C."/>
            <person name="Hensel R."/>
        </authorList>
    </citation>
    <scope>NUCLEOTIDE SEQUENCE [LARGE SCALE GENOMIC DNA]</scope>
    <source>
        <strain evidence="2">ATCC 35583 / DSM 2078 / JCM 9277 / NBRC 100435 / Kra 1</strain>
    </source>
</reference>
<dbReference type="PATRIC" id="fig|768679.9.peg.2093"/>
<dbReference type="EMBL" id="FN869859">
    <property type="protein sequence ID" value="CCC82681.1"/>
    <property type="molecule type" value="Genomic_DNA"/>
</dbReference>
<organism evidence="1 2">
    <name type="scientific">Thermoproteus tenax (strain ATCC 35583 / DSM 2078 / JCM 9277 / NBRC 100435 / Kra 1)</name>
    <dbReference type="NCBI Taxonomy" id="768679"/>
    <lineage>
        <taxon>Archaea</taxon>
        <taxon>Thermoproteota</taxon>
        <taxon>Thermoprotei</taxon>
        <taxon>Thermoproteales</taxon>
        <taxon>Thermoproteaceae</taxon>
        <taxon>Thermoproteus</taxon>
    </lineage>
</organism>
<sequence length="125" mass="13750">MQALLEEAVDVIISGDRERARELLGKIHREKTFILADYYLGADVMRDVARYHAVHIAIMSLFPQSKSGGGLTGLDLSLSSAFAQALSTCGRLESGVDAPPELASFFKEVADSLNELVRIICLRRR</sequence>
<dbReference type="RefSeq" id="WP_014127934.1">
    <property type="nucleotide sequence ID" value="NC_016070.1"/>
</dbReference>
<dbReference type="OrthoDB" id="28623at2157"/>
<keyword evidence="2" id="KW-1185">Reference proteome</keyword>
<dbReference type="GeneID" id="11262957"/>
<dbReference type="HOGENOM" id="CLU_1998829_0_0_2"/>
<dbReference type="eggNOG" id="arCOG07439">
    <property type="taxonomic scope" value="Archaea"/>
</dbReference>
<gene>
    <name evidence="1" type="ordered locus">TTX_2068</name>
</gene>
<protein>
    <submittedName>
        <fullName evidence="1">Uncharacterized protein</fullName>
    </submittedName>
</protein>
<dbReference type="KEGG" id="ttn:TTX_2068"/>
<dbReference type="STRING" id="768679.TTX_2068"/>
<dbReference type="Proteomes" id="UP000002654">
    <property type="component" value="Chromosome"/>
</dbReference>
<evidence type="ECO:0000313" key="1">
    <source>
        <dbReference type="EMBL" id="CCC82681.1"/>
    </source>
</evidence>
<accession>G4RM86</accession>
<evidence type="ECO:0000313" key="2">
    <source>
        <dbReference type="Proteomes" id="UP000002654"/>
    </source>
</evidence>
<dbReference type="PaxDb" id="768679-TTX_2068"/>
<name>G4RM86_THETK</name>
<dbReference type="AlphaFoldDB" id="G4RM86"/>
<proteinExistence type="predicted"/>